<evidence type="ECO:0000256" key="6">
    <source>
        <dbReference type="ARBA" id="ARBA00022989"/>
    </source>
</evidence>
<feature type="transmembrane region" description="Helical" evidence="8">
    <location>
        <begin position="210"/>
        <end position="228"/>
    </location>
</feature>
<comment type="subcellular location">
    <subcellularLocation>
        <location evidence="1">Cell inner membrane</location>
        <topology evidence="1">Multi-pass membrane protein</topology>
    </subcellularLocation>
</comment>
<keyword evidence="6 8" id="KW-1133">Transmembrane helix</keyword>
<evidence type="ECO:0000256" key="5">
    <source>
        <dbReference type="ARBA" id="ARBA00022692"/>
    </source>
</evidence>
<dbReference type="RefSeq" id="WP_274640726.1">
    <property type="nucleotide sequence ID" value="NZ_JAIWJY010000009.1"/>
</dbReference>
<reference evidence="9" key="1">
    <citation type="submission" date="2021-09" db="EMBL/GenBank/DDBJ databases">
        <authorList>
            <person name="Smyrli M."/>
        </authorList>
    </citation>
    <scope>NUCLEOTIDE SEQUENCE</scope>
    <source>
        <strain evidence="9">LAR25</strain>
    </source>
</reference>
<evidence type="ECO:0000256" key="2">
    <source>
        <dbReference type="ARBA" id="ARBA00009494"/>
    </source>
</evidence>
<name>A0A9X4IMF3_9FLAO</name>
<keyword evidence="7 8" id="KW-0472">Membrane</keyword>
<dbReference type="Pfam" id="PF07095">
    <property type="entry name" value="IgaA"/>
    <property type="match status" value="1"/>
</dbReference>
<evidence type="ECO:0000313" key="9">
    <source>
        <dbReference type="EMBL" id="MDE1207669.1"/>
    </source>
</evidence>
<dbReference type="AlphaFoldDB" id="A0A9X4IMF3"/>
<evidence type="ECO:0000256" key="8">
    <source>
        <dbReference type="SAM" id="Phobius"/>
    </source>
</evidence>
<proteinExistence type="inferred from homology"/>
<comment type="similarity">
    <text evidence="2">Belongs to the IgaA family.</text>
</comment>
<evidence type="ECO:0000256" key="4">
    <source>
        <dbReference type="ARBA" id="ARBA00022519"/>
    </source>
</evidence>
<dbReference type="InterPro" id="IPR010771">
    <property type="entry name" value="IgaA"/>
</dbReference>
<organism evidence="9 10">
    <name type="scientific">Tenacibaculum larymnensis</name>
    <dbReference type="NCBI Taxonomy" id="2878201"/>
    <lineage>
        <taxon>Bacteria</taxon>
        <taxon>Pseudomonadati</taxon>
        <taxon>Bacteroidota</taxon>
        <taxon>Flavobacteriia</taxon>
        <taxon>Flavobacteriales</taxon>
        <taxon>Flavobacteriaceae</taxon>
        <taxon>Tenacibaculum</taxon>
    </lineage>
</organism>
<feature type="transmembrane region" description="Helical" evidence="8">
    <location>
        <begin position="368"/>
        <end position="390"/>
    </location>
</feature>
<evidence type="ECO:0000256" key="7">
    <source>
        <dbReference type="ARBA" id="ARBA00023136"/>
    </source>
</evidence>
<dbReference type="GO" id="GO:0005886">
    <property type="term" value="C:plasma membrane"/>
    <property type="evidence" value="ECO:0007669"/>
    <property type="project" value="UniProtKB-SubCell"/>
</dbReference>
<feature type="transmembrane region" description="Helical" evidence="8">
    <location>
        <begin position="6"/>
        <end position="23"/>
    </location>
</feature>
<dbReference type="EMBL" id="JAIWJY010000009">
    <property type="protein sequence ID" value="MDE1207669.1"/>
    <property type="molecule type" value="Genomic_DNA"/>
</dbReference>
<feature type="transmembrane region" description="Helical" evidence="8">
    <location>
        <begin position="183"/>
        <end position="204"/>
    </location>
</feature>
<keyword evidence="3" id="KW-1003">Cell membrane</keyword>
<evidence type="ECO:0000313" key="10">
    <source>
        <dbReference type="Proteomes" id="UP001149303"/>
    </source>
</evidence>
<dbReference type="Proteomes" id="UP001149303">
    <property type="component" value="Unassembled WGS sequence"/>
</dbReference>
<sequence length="415" mass="48537">MNTLYIILVFAVLFYSLYNAIIYQKRRNRDSKTAKQAINTLTYHRELTEKERKLLDDLQEQKKYKKTHKRLDNKVYLLKGKFDRHGIKTRYNETWHNLIGGLEVLLNDSALDFVKEENVAEVVKTDKLLIVLTLNSTFSLLHSIDAENKIEKGEVGKIAGSDVELTNNRKQTSHEIQAVRKQWHGTIGAFLMIPALFFMALTALWNVDGLYGAVPGGLLFIVAMYYLWRKPKLSKPEDIRTLKGVVTYSVTMDNSQKIQQVKPFMGTIELKFENRYWLPFILADEKDDDTPVEVDVTKDGWLMRFGSYLSLETEEKKYPSLPWYRHVIMTVTAIIALIATVISVPRLINYLEWYHTRDEVSIVYEIYTYAPLLFLILNVVFIIIHAPLTYKSYHYNKKRKKNIKKYYENLIPLTE</sequence>
<gene>
    <name evidence="9" type="ORF">LCI24_12770</name>
</gene>
<comment type="caution">
    <text evidence="9">The sequence shown here is derived from an EMBL/GenBank/DDBJ whole genome shotgun (WGS) entry which is preliminary data.</text>
</comment>
<evidence type="ECO:0000256" key="1">
    <source>
        <dbReference type="ARBA" id="ARBA00004429"/>
    </source>
</evidence>
<evidence type="ECO:0000256" key="3">
    <source>
        <dbReference type="ARBA" id="ARBA00022475"/>
    </source>
</evidence>
<accession>A0A9X4IMF3</accession>
<keyword evidence="5 8" id="KW-0812">Transmembrane</keyword>
<protein>
    <submittedName>
        <fullName evidence="9">Intracellular growth attenuator family protein</fullName>
    </submittedName>
</protein>
<feature type="transmembrane region" description="Helical" evidence="8">
    <location>
        <begin position="327"/>
        <end position="348"/>
    </location>
</feature>
<keyword evidence="4" id="KW-0997">Cell inner membrane</keyword>
<keyword evidence="10" id="KW-1185">Reference proteome</keyword>